<keyword evidence="4" id="KW-0342">GTP-binding</keyword>
<dbReference type="OrthoDB" id="6565187at2"/>
<dbReference type="InterPro" id="IPR027417">
    <property type="entry name" value="P-loop_NTPase"/>
</dbReference>
<keyword evidence="6" id="KW-0175">Coiled coil</keyword>
<dbReference type="EMBL" id="MRCE01000003">
    <property type="protein sequence ID" value="OKH39978.1"/>
    <property type="molecule type" value="Genomic_DNA"/>
</dbReference>
<dbReference type="InterPro" id="IPR027094">
    <property type="entry name" value="Mitofusin_fam"/>
</dbReference>
<dbReference type="Pfam" id="PF00350">
    <property type="entry name" value="Dynamin_N"/>
    <property type="match status" value="1"/>
</dbReference>
<dbReference type="PANTHER" id="PTHR10465:SF0">
    <property type="entry name" value="SARCALUMENIN"/>
    <property type="match status" value="1"/>
</dbReference>
<evidence type="ECO:0000256" key="1">
    <source>
        <dbReference type="ARBA" id="ARBA00004370"/>
    </source>
</evidence>
<organism evidence="8 9">
    <name type="scientific">[Phormidium ambiguum] IAM M-71</name>
    <dbReference type="NCBI Taxonomy" id="454136"/>
    <lineage>
        <taxon>Bacteria</taxon>
        <taxon>Bacillati</taxon>
        <taxon>Cyanobacteriota</taxon>
        <taxon>Cyanophyceae</taxon>
        <taxon>Oscillatoriophycideae</taxon>
        <taxon>Aerosakkonematales</taxon>
        <taxon>Aerosakkonemataceae</taxon>
        <taxon>Floridanema</taxon>
    </lineage>
</organism>
<evidence type="ECO:0000256" key="3">
    <source>
        <dbReference type="ARBA" id="ARBA00022801"/>
    </source>
</evidence>
<protein>
    <submittedName>
        <fullName evidence="8">Dynamin family protein</fullName>
    </submittedName>
</protein>
<dbReference type="GO" id="GO:0003924">
    <property type="term" value="F:GTPase activity"/>
    <property type="evidence" value="ECO:0007669"/>
    <property type="project" value="InterPro"/>
</dbReference>
<dbReference type="AlphaFoldDB" id="A0A1U7IR93"/>
<dbReference type="InterPro" id="IPR045063">
    <property type="entry name" value="Dynamin_N"/>
</dbReference>
<accession>A0A1U7IR93</accession>
<evidence type="ECO:0000313" key="8">
    <source>
        <dbReference type="EMBL" id="OKH39978.1"/>
    </source>
</evidence>
<evidence type="ECO:0000259" key="7">
    <source>
        <dbReference type="Pfam" id="PF00350"/>
    </source>
</evidence>
<dbReference type="Proteomes" id="UP000185860">
    <property type="component" value="Unassembled WGS sequence"/>
</dbReference>
<dbReference type="GO" id="GO:0008053">
    <property type="term" value="P:mitochondrial fusion"/>
    <property type="evidence" value="ECO:0007669"/>
    <property type="project" value="TreeGrafter"/>
</dbReference>
<feature type="coiled-coil region" evidence="6">
    <location>
        <begin position="387"/>
        <end position="428"/>
    </location>
</feature>
<keyword evidence="2" id="KW-0547">Nucleotide-binding</keyword>
<dbReference type="STRING" id="454136.NIES2119_03225"/>
<dbReference type="GO" id="GO:0005525">
    <property type="term" value="F:GTP binding"/>
    <property type="evidence" value="ECO:0007669"/>
    <property type="project" value="UniProtKB-KW"/>
</dbReference>
<dbReference type="RefSeq" id="WP_073592040.1">
    <property type="nucleotide sequence ID" value="NZ_MRCE01000003.1"/>
</dbReference>
<evidence type="ECO:0000256" key="6">
    <source>
        <dbReference type="SAM" id="Coils"/>
    </source>
</evidence>
<dbReference type="PANTHER" id="PTHR10465">
    <property type="entry name" value="TRANSMEMBRANE GTPASE FZO1"/>
    <property type="match status" value="1"/>
</dbReference>
<evidence type="ECO:0000313" key="9">
    <source>
        <dbReference type="Proteomes" id="UP000185860"/>
    </source>
</evidence>
<comment type="subcellular location">
    <subcellularLocation>
        <location evidence="1">Membrane</location>
    </subcellularLocation>
</comment>
<feature type="coiled-coil region" evidence="6">
    <location>
        <begin position="688"/>
        <end position="749"/>
    </location>
</feature>
<evidence type="ECO:0000256" key="5">
    <source>
        <dbReference type="ARBA" id="ARBA00023136"/>
    </source>
</evidence>
<proteinExistence type="predicted"/>
<dbReference type="SUPFAM" id="SSF52540">
    <property type="entry name" value="P-loop containing nucleoside triphosphate hydrolases"/>
    <property type="match status" value="1"/>
</dbReference>
<dbReference type="Gene3D" id="3.40.50.300">
    <property type="entry name" value="P-loop containing nucleotide triphosphate hydrolases"/>
    <property type="match status" value="1"/>
</dbReference>
<keyword evidence="5" id="KW-0472">Membrane</keyword>
<sequence length="788" mass="89450">MSSQEFQAAYSSIYNTGTNLLQYLREFRDGLHTQGDDSKGLQSIENEINKALNALQDQKYQVAVVASMSAGKSSFLNAVIGADVLASENAACTVCRTEVRHIKVGETPQLLEYRETQRKPFVIAEGDRGRIRQEFLNRNREIQKNGNVEQTIRFELYHHIEAISQLSAISGFTLVDTAGPNQWESEQFNVNALKKNTLEALRTCNAILFILDYTTCKSKAASELFQEVLANRKEILADDTIGKIFFILNKVDLKTEQDPPIAELIESLKQELKNSFGFPNPIIYTASSRKGLLAKLIMQGTATEAHIKDFKKFFSAQYANEDEEGNQIIPAPKKVAPQALTDSGIPTIQEQVIETITQNAGWDLLSDVVAALDKQARAIEDTLNTELKGWQMGIEALKEKVEEYRRRSEKAREKVESVKKAVEQEKQILIQGFSQGVNTFADNAKSQLASEIDKIAETRSVKSPKQKKIQRISKVVEVKPNNVGFGQMVGEIGGTILELIPVIGLGLGKVFKLSASLWDKLTEDIPETFNHISEQTDNNEEFDPYVIRCKTKNEAQKIIKTINQFCAPHIQNWWIDTQDELVRDGTKIREELARKIQEDIQEISDELSNYLGDALEVKLNINPIQFPSFDFPGIDARVKDVQVAVVVGTQKKETGRESRCCDSDKVYYDDVEVIENRSFFDVDLQQTLESVKRKIDEQTSRNRQLLERVIEKQVKADFRNAERQINDYIQRFQNDFDRVLKERETKEAEAPEILAKLEAQKIKLNEYLRELISIRQSLDSWKPVGVVK</sequence>
<reference evidence="8 9" key="1">
    <citation type="submission" date="2016-11" db="EMBL/GenBank/DDBJ databases">
        <title>Draft Genome Sequences of Nine Cyanobacterial Strains from Diverse Habitats.</title>
        <authorList>
            <person name="Zhu T."/>
            <person name="Hou S."/>
            <person name="Lu X."/>
            <person name="Hess W.R."/>
        </authorList>
    </citation>
    <scope>NUCLEOTIDE SEQUENCE [LARGE SCALE GENOMIC DNA]</scope>
    <source>
        <strain evidence="8 9">IAM M-71</strain>
    </source>
</reference>
<comment type="caution">
    <text evidence="8">The sequence shown here is derived from an EMBL/GenBank/DDBJ whole genome shotgun (WGS) entry which is preliminary data.</text>
</comment>
<evidence type="ECO:0000256" key="2">
    <source>
        <dbReference type="ARBA" id="ARBA00022741"/>
    </source>
</evidence>
<keyword evidence="3" id="KW-0378">Hydrolase</keyword>
<dbReference type="GO" id="GO:0016020">
    <property type="term" value="C:membrane"/>
    <property type="evidence" value="ECO:0007669"/>
    <property type="project" value="UniProtKB-SubCell"/>
</dbReference>
<evidence type="ECO:0000256" key="4">
    <source>
        <dbReference type="ARBA" id="ARBA00023134"/>
    </source>
</evidence>
<feature type="domain" description="Dynamin N-terminal" evidence="7">
    <location>
        <begin position="62"/>
        <end position="250"/>
    </location>
</feature>
<gene>
    <name evidence="8" type="ORF">NIES2119_03225</name>
</gene>
<name>A0A1U7IR93_9CYAN</name>